<feature type="compositionally biased region" description="Low complexity" evidence="3">
    <location>
        <begin position="52"/>
        <end position="68"/>
    </location>
</feature>
<feature type="domain" description="PLAT" evidence="4">
    <location>
        <begin position="338"/>
        <end position="456"/>
    </location>
</feature>
<dbReference type="PROSITE" id="PS50095">
    <property type="entry name" value="PLAT"/>
    <property type="match status" value="3"/>
</dbReference>
<feature type="region of interest" description="Disordered" evidence="3">
    <location>
        <begin position="738"/>
        <end position="757"/>
    </location>
</feature>
<evidence type="ECO:0000313" key="5">
    <source>
        <dbReference type="EMBL" id="KAJ7392241.1"/>
    </source>
</evidence>
<dbReference type="InterPro" id="IPR052970">
    <property type="entry name" value="Inner_ear_hair_cell_LOXHD"/>
</dbReference>
<dbReference type="SMART" id="SM00308">
    <property type="entry name" value="LH2"/>
    <property type="match status" value="2"/>
</dbReference>
<dbReference type="Pfam" id="PF01477">
    <property type="entry name" value="PLAT"/>
    <property type="match status" value="3"/>
</dbReference>
<comment type="caution">
    <text evidence="1">Lacks conserved residue(s) required for the propagation of feature annotation.</text>
</comment>
<dbReference type="PANTHER" id="PTHR45901">
    <property type="entry name" value="PROTEIN CBG12474"/>
    <property type="match status" value="1"/>
</dbReference>
<feature type="compositionally biased region" description="Low complexity" evidence="3">
    <location>
        <begin position="286"/>
        <end position="333"/>
    </location>
</feature>
<dbReference type="PANTHER" id="PTHR45901:SF3">
    <property type="entry name" value="LIPOXYGENASE HOMOLOGY DOMAIN-CONTAINING PROTEIN 1"/>
    <property type="match status" value="1"/>
</dbReference>
<protein>
    <submittedName>
        <fullName evidence="5">Lipoxygenase y domain-containing protein 1</fullName>
    </submittedName>
</protein>
<accession>A0A9X0A2G7</accession>
<dbReference type="AlphaFoldDB" id="A0A9X0A2G7"/>
<evidence type="ECO:0000256" key="3">
    <source>
        <dbReference type="SAM" id="MobiDB-lite"/>
    </source>
</evidence>
<gene>
    <name evidence="5" type="primary">LOXHD1_3</name>
    <name evidence="5" type="ORF">OS493_013619</name>
</gene>
<feature type="domain" description="PLAT" evidence="4">
    <location>
        <begin position="590"/>
        <end position="708"/>
    </location>
</feature>
<dbReference type="SUPFAM" id="SSF49723">
    <property type="entry name" value="Lipase/lipooxygenase domain (PLAT/LH2 domain)"/>
    <property type="match status" value="3"/>
</dbReference>
<feature type="domain" description="PLAT" evidence="4">
    <location>
        <begin position="464"/>
        <end position="579"/>
    </location>
</feature>
<dbReference type="InterPro" id="IPR036392">
    <property type="entry name" value="PLAT/LH2_dom_sf"/>
</dbReference>
<dbReference type="Gene3D" id="2.60.60.20">
    <property type="entry name" value="PLAT/LH2 domain"/>
    <property type="match status" value="1"/>
</dbReference>
<keyword evidence="2" id="KW-0175">Coiled coil</keyword>
<dbReference type="InterPro" id="IPR001024">
    <property type="entry name" value="PLAT/LH2_dom"/>
</dbReference>
<dbReference type="CDD" id="cd01756">
    <property type="entry name" value="PLAT_repeat"/>
    <property type="match status" value="2"/>
</dbReference>
<organism evidence="5 6">
    <name type="scientific">Desmophyllum pertusum</name>
    <dbReference type="NCBI Taxonomy" id="174260"/>
    <lineage>
        <taxon>Eukaryota</taxon>
        <taxon>Metazoa</taxon>
        <taxon>Cnidaria</taxon>
        <taxon>Anthozoa</taxon>
        <taxon>Hexacorallia</taxon>
        <taxon>Scleractinia</taxon>
        <taxon>Caryophylliina</taxon>
        <taxon>Caryophylliidae</taxon>
        <taxon>Desmophyllum</taxon>
    </lineage>
</organism>
<dbReference type="Proteomes" id="UP001163046">
    <property type="component" value="Unassembled WGS sequence"/>
</dbReference>
<dbReference type="Gene3D" id="2.40.180.10">
    <property type="entry name" value="Catalase core domain"/>
    <property type="match status" value="2"/>
</dbReference>
<evidence type="ECO:0000313" key="6">
    <source>
        <dbReference type="Proteomes" id="UP001163046"/>
    </source>
</evidence>
<evidence type="ECO:0000259" key="4">
    <source>
        <dbReference type="PROSITE" id="PS50095"/>
    </source>
</evidence>
<dbReference type="EMBL" id="MU825402">
    <property type="protein sequence ID" value="KAJ7392241.1"/>
    <property type="molecule type" value="Genomic_DNA"/>
</dbReference>
<proteinExistence type="predicted"/>
<comment type="caution">
    <text evidence="5">The sequence shown here is derived from an EMBL/GenBank/DDBJ whole genome shotgun (WGS) entry which is preliminary data.</text>
</comment>
<feature type="region of interest" description="Disordered" evidence="3">
    <location>
        <begin position="51"/>
        <end position="93"/>
    </location>
</feature>
<reference evidence="5" key="1">
    <citation type="submission" date="2023-01" db="EMBL/GenBank/DDBJ databases">
        <title>Genome assembly of the deep-sea coral Lophelia pertusa.</title>
        <authorList>
            <person name="Herrera S."/>
            <person name="Cordes E."/>
        </authorList>
    </citation>
    <scope>NUCLEOTIDE SEQUENCE</scope>
    <source>
        <strain evidence="5">USNM1676648</strain>
        <tissue evidence="5">Polyp</tissue>
    </source>
</reference>
<keyword evidence="6" id="KW-1185">Reference proteome</keyword>
<feature type="coiled-coil region" evidence="2">
    <location>
        <begin position="21"/>
        <end position="48"/>
    </location>
</feature>
<evidence type="ECO:0000256" key="2">
    <source>
        <dbReference type="SAM" id="Coils"/>
    </source>
</evidence>
<evidence type="ECO:0000256" key="1">
    <source>
        <dbReference type="PROSITE-ProRule" id="PRU00152"/>
    </source>
</evidence>
<dbReference type="OrthoDB" id="5322100at2759"/>
<feature type="compositionally biased region" description="Polar residues" evidence="3">
    <location>
        <begin position="263"/>
        <end position="276"/>
    </location>
</feature>
<name>A0A9X0A2G7_9CNID</name>
<feature type="region of interest" description="Disordered" evidence="3">
    <location>
        <begin position="207"/>
        <end position="337"/>
    </location>
</feature>
<sequence>MAALRGRDFNDDSAASLLRSVRQQEAHFEMLSRELEQERRNVAHQLEKCKYGSETASVSSMGSSTDDSFVWRGNQGPGSIGDEQDLSDNESQLSGSALVDSCLKVLQERGLSDSRDEQDPLFDKRMDHGNAPAVSGSHSNTLMNQDWEKDLMEAEVSLSDLTPGQTVKKVVTRTEVRTLRTVDGKVIQDSYDPGSTQTTVERYTFDNRAVNGNTPPPRAITKQYVPGDEYRSGRRGPGSHSSVEDYRTPYSPGSQSGYGSGDGRQTPTASNPSGNLSDGYHTPTGSRHSSQSSSVSAKAYGPASQSLPRSTSSTPRGTPSSSSTTIPRSSSASGRQSTTYNLSIKVGDVKGSGTDGNVYIQLFGERGNTAKIQLRQAGDTRNKFEKGRTYKFTVDTVDIGKVDRIKLSHDHTGYGSGFFVEEVEVEVPARQDRVKFPCRCWLAQDVDDGKIEREMFAVTPLPNTSYTMSVKLGDILSPDTNLYVQLFGEKGETSKIMLRPVGSSLNKFEKGRTYKFTVETVNIGKIDRLRIGHDSKGEGKGIFVEEVEVAPAEGDRAIFPCYCWLTEGKGDRKIERDILPGQPRPPRPNTSYHLAVKTGEMALAGTDANVYFQLIGDEGETEKIQLRQGGKAEKRFEKGRIDKFIVETVDVGTVQKLRIGHDNNGSTPGWFLVEVAVDVPAHNGHFVFPCQRWLAKNEDDGKIERDLIPGDPVPSGTTSPSKTTITTSVEKTTMSENYKVPPPVAKKPHMEEPRYSTPTKKLITEELRYTAPSPQKTVIEEVHYSTTPTKRTLIEEEHRYTTPRKEMAPTPPQRKIIDERMVTKEMPTLVEGAPPTELREPKQRITQEELTVKEVRKQMGTPGGDYSRPPPRMSIGMRKRCCLHRMNIILRRRERRWWLYPRFNG</sequence>